<dbReference type="EMBL" id="PQFF01000370">
    <property type="protein sequence ID" value="RHZ55249.1"/>
    <property type="molecule type" value="Genomic_DNA"/>
</dbReference>
<reference evidence="1 2" key="1">
    <citation type="submission" date="2018-08" db="EMBL/GenBank/DDBJ databases">
        <title>Genome and evolution of the arbuscular mycorrhizal fungus Diversispora epigaea (formerly Glomus versiforme) and its bacterial endosymbionts.</title>
        <authorList>
            <person name="Sun X."/>
            <person name="Fei Z."/>
            <person name="Harrison M."/>
        </authorList>
    </citation>
    <scope>NUCLEOTIDE SEQUENCE [LARGE SCALE GENOMIC DNA]</scope>
    <source>
        <strain evidence="1 2">IT104</strain>
    </source>
</reference>
<accession>A0A397GY33</accession>
<evidence type="ECO:0000313" key="1">
    <source>
        <dbReference type="EMBL" id="RHZ55249.1"/>
    </source>
</evidence>
<evidence type="ECO:0000313" key="2">
    <source>
        <dbReference type="Proteomes" id="UP000266861"/>
    </source>
</evidence>
<dbReference type="AlphaFoldDB" id="A0A397GY33"/>
<sequence>MSTDLQTKIYNFLVNAEEDHITAGSVIYQAIEDDTWLEKNELRGIIEQAVSFANNQNVRGSSRHTTLLEILLEFKYPISPLTGEILGSVEFEISCKTVRSLHIIGAVKTNEERPLSSGQIEKNIKALKGKLKKNPAQLHQYLFSSINKVSISELTWEDPLASQVISDDSDLVLNLPIQLRDSFMKPVRQMVPQFLPPIIQEKCNEFVENFIGRGIDSLSRKLVHNGKWKESNEELAELLRVNYTWQLEAVRAIIKFYRNMFYRYNHSILNTLLIYDLGHLQGDDSKPVYNKIYYPGLEENIHDINFKKLFEYKLSDVEHAIVGLQVLYYVSLPLIITKKIDNLISDYLHLENKIDDILYKYVYSIYDDVL</sequence>
<comment type="caution">
    <text evidence="1">The sequence shown here is derived from an EMBL/GenBank/DDBJ whole genome shotgun (WGS) entry which is preliminary data.</text>
</comment>
<gene>
    <name evidence="1" type="ORF">Glove_417g4</name>
</gene>
<organism evidence="1 2">
    <name type="scientific">Diversispora epigaea</name>
    <dbReference type="NCBI Taxonomy" id="1348612"/>
    <lineage>
        <taxon>Eukaryota</taxon>
        <taxon>Fungi</taxon>
        <taxon>Fungi incertae sedis</taxon>
        <taxon>Mucoromycota</taxon>
        <taxon>Glomeromycotina</taxon>
        <taxon>Glomeromycetes</taxon>
        <taxon>Diversisporales</taxon>
        <taxon>Diversisporaceae</taxon>
        <taxon>Diversispora</taxon>
    </lineage>
</organism>
<dbReference type="OrthoDB" id="2389889at2759"/>
<keyword evidence="2" id="KW-1185">Reference proteome</keyword>
<proteinExistence type="predicted"/>
<protein>
    <submittedName>
        <fullName evidence="1">Uncharacterized protein</fullName>
    </submittedName>
</protein>
<name>A0A397GY33_9GLOM</name>
<dbReference type="Proteomes" id="UP000266861">
    <property type="component" value="Unassembled WGS sequence"/>
</dbReference>